<comment type="caution">
    <text evidence="3">The sequence shown here is derived from an EMBL/GenBank/DDBJ whole genome shotgun (WGS) entry which is preliminary data.</text>
</comment>
<evidence type="ECO:0000256" key="2">
    <source>
        <dbReference type="SAM" id="SignalP"/>
    </source>
</evidence>
<accession>A0A6I4TB11</accession>
<dbReference type="AlphaFoldDB" id="A0A6I4TB11"/>
<evidence type="ECO:0000256" key="1">
    <source>
        <dbReference type="SAM" id="MobiDB-lite"/>
    </source>
</evidence>
<keyword evidence="4" id="KW-1185">Reference proteome</keyword>
<feature type="region of interest" description="Disordered" evidence="1">
    <location>
        <begin position="96"/>
        <end position="116"/>
    </location>
</feature>
<dbReference type="Proteomes" id="UP000439522">
    <property type="component" value="Unassembled WGS sequence"/>
</dbReference>
<feature type="chain" id="PRO_5026194883" evidence="2">
    <location>
        <begin position="16"/>
        <end position="116"/>
    </location>
</feature>
<dbReference type="OrthoDB" id="7392086at2"/>
<evidence type="ECO:0000313" key="3">
    <source>
        <dbReference type="EMBL" id="MXO73776.1"/>
    </source>
</evidence>
<protein>
    <submittedName>
        <fullName evidence="3">Uncharacterized protein</fullName>
    </submittedName>
</protein>
<reference evidence="3 4" key="1">
    <citation type="submission" date="2019-12" db="EMBL/GenBank/DDBJ databases">
        <title>Genomic-based taxomic classification of the family Erythrobacteraceae.</title>
        <authorList>
            <person name="Xu L."/>
        </authorList>
    </citation>
    <scope>NUCLEOTIDE SEQUENCE [LARGE SCALE GENOMIC DNA]</scope>
    <source>
        <strain evidence="3 4">100921-2</strain>
    </source>
</reference>
<keyword evidence="2" id="KW-0732">Signal</keyword>
<proteinExistence type="predicted"/>
<evidence type="ECO:0000313" key="4">
    <source>
        <dbReference type="Proteomes" id="UP000439522"/>
    </source>
</evidence>
<sequence length="116" mass="12414">MIILPLLVAAGAAAAALPAPSPARMLPGYTEPPARWTSVDEVADQVRCADRIERVRDVAGQPRLDRTPASPERPLMIAAVDKRIDDCAVLQMHGDINDVRPIPPANPSAPLLQPAR</sequence>
<dbReference type="EMBL" id="WTZA01000001">
    <property type="protein sequence ID" value="MXO73776.1"/>
    <property type="molecule type" value="Genomic_DNA"/>
</dbReference>
<organism evidence="3 4">
    <name type="scientific">Tsuneonella aeria</name>
    <dbReference type="NCBI Taxonomy" id="1837929"/>
    <lineage>
        <taxon>Bacteria</taxon>
        <taxon>Pseudomonadati</taxon>
        <taxon>Pseudomonadota</taxon>
        <taxon>Alphaproteobacteria</taxon>
        <taxon>Sphingomonadales</taxon>
        <taxon>Erythrobacteraceae</taxon>
        <taxon>Tsuneonella</taxon>
    </lineage>
</organism>
<feature type="signal peptide" evidence="2">
    <location>
        <begin position="1"/>
        <end position="15"/>
    </location>
</feature>
<name>A0A6I4TB11_9SPHN</name>
<dbReference type="RefSeq" id="WP_160609598.1">
    <property type="nucleotide sequence ID" value="NZ_WTZA01000001.1"/>
</dbReference>
<gene>
    <name evidence="3" type="ORF">GRI40_00875</name>
</gene>